<dbReference type="Pfam" id="PF13424">
    <property type="entry name" value="TPR_12"/>
    <property type="match status" value="2"/>
</dbReference>
<protein>
    <submittedName>
        <fullName evidence="4">Tetratricopeptide repeat-containing protein</fullName>
    </submittedName>
</protein>
<evidence type="ECO:0000259" key="3">
    <source>
        <dbReference type="Pfam" id="PF13676"/>
    </source>
</evidence>
<feature type="domain" description="NB-ARC" evidence="2">
    <location>
        <begin position="191"/>
        <end position="336"/>
    </location>
</feature>
<dbReference type="InterPro" id="IPR053137">
    <property type="entry name" value="NLR-like"/>
</dbReference>
<dbReference type="AlphaFoldDB" id="A0A1H7LA54"/>
<accession>A0A1H7LA54</accession>
<name>A0A1H7LA54_STRJI</name>
<dbReference type="InterPro" id="IPR011990">
    <property type="entry name" value="TPR-like_helical_dom_sf"/>
</dbReference>
<dbReference type="InterPro" id="IPR035897">
    <property type="entry name" value="Toll_tir_struct_dom_sf"/>
</dbReference>
<evidence type="ECO:0000259" key="2">
    <source>
        <dbReference type="Pfam" id="PF00931"/>
    </source>
</evidence>
<dbReference type="eggNOG" id="COG3903">
    <property type="taxonomic scope" value="Bacteria"/>
</dbReference>
<dbReference type="SUPFAM" id="SSF48452">
    <property type="entry name" value="TPR-like"/>
    <property type="match status" value="2"/>
</dbReference>
<dbReference type="PANTHER" id="PTHR46082:SF6">
    <property type="entry name" value="AAA+ ATPASE DOMAIN-CONTAINING PROTEIN-RELATED"/>
    <property type="match status" value="1"/>
</dbReference>
<feature type="domain" description="TIR" evidence="3">
    <location>
        <begin position="12"/>
        <end position="127"/>
    </location>
</feature>
<dbReference type="PANTHER" id="PTHR46082">
    <property type="entry name" value="ATP/GTP-BINDING PROTEIN-RELATED"/>
    <property type="match status" value="1"/>
</dbReference>
<dbReference type="InterPro" id="IPR027417">
    <property type="entry name" value="P-loop_NTPase"/>
</dbReference>
<dbReference type="SUPFAM" id="SSF52200">
    <property type="entry name" value="Toll/Interleukin receptor TIR domain"/>
    <property type="match status" value="1"/>
</dbReference>
<evidence type="ECO:0000313" key="5">
    <source>
        <dbReference type="Proteomes" id="UP000183015"/>
    </source>
</evidence>
<organism evidence="4 5">
    <name type="scientific">Streptacidiphilus jiangxiensis</name>
    <dbReference type="NCBI Taxonomy" id="235985"/>
    <lineage>
        <taxon>Bacteria</taxon>
        <taxon>Bacillati</taxon>
        <taxon>Actinomycetota</taxon>
        <taxon>Actinomycetes</taxon>
        <taxon>Kitasatosporales</taxon>
        <taxon>Streptomycetaceae</taxon>
        <taxon>Streptacidiphilus</taxon>
    </lineage>
</organism>
<evidence type="ECO:0000313" key="4">
    <source>
        <dbReference type="EMBL" id="SEK95832.1"/>
    </source>
</evidence>
<dbReference type="InterPro" id="IPR000157">
    <property type="entry name" value="TIR_dom"/>
</dbReference>
<dbReference type="EMBL" id="FOAZ01000004">
    <property type="protein sequence ID" value="SEK95832.1"/>
    <property type="molecule type" value="Genomic_DNA"/>
</dbReference>
<dbReference type="NCBIfam" id="NF040586">
    <property type="entry name" value="FxSxx_TPR"/>
    <property type="match status" value="1"/>
</dbReference>
<keyword evidence="5" id="KW-1185">Reference proteome</keyword>
<dbReference type="Proteomes" id="UP000183015">
    <property type="component" value="Unassembled WGS sequence"/>
</dbReference>
<dbReference type="Pfam" id="PF13676">
    <property type="entry name" value="TIR_2"/>
    <property type="match status" value="1"/>
</dbReference>
<dbReference type="SUPFAM" id="SSF52540">
    <property type="entry name" value="P-loop containing nucleoside triphosphate hydrolases"/>
    <property type="match status" value="1"/>
</dbReference>
<dbReference type="Gene3D" id="3.40.50.300">
    <property type="entry name" value="P-loop containing nucleotide triphosphate hydrolases"/>
    <property type="match status" value="1"/>
</dbReference>
<reference evidence="5" key="1">
    <citation type="submission" date="2016-10" db="EMBL/GenBank/DDBJ databases">
        <authorList>
            <person name="Varghese N."/>
        </authorList>
    </citation>
    <scope>NUCLEOTIDE SEQUENCE [LARGE SCALE GENOMIC DNA]</scope>
    <source>
        <strain evidence="5">DSM 45096 / BCRC 16803 / CGMCC 4.1857 / CIP 109030 / JCM 12277 / KCTC 19219 / NBRC 100920 / 33214</strain>
    </source>
</reference>
<dbReference type="Gene3D" id="3.40.50.10140">
    <property type="entry name" value="Toll/interleukin-1 receptor homology (TIR) domain"/>
    <property type="match status" value="1"/>
</dbReference>
<dbReference type="RefSeq" id="WP_075003842.1">
    <property type="nucleotide sequence ID" value="NZ_BBPN01000001.1"/>
</dbReference>
<proteinExistence type="predicted"/>
<sequence>MADGADEKTVRFFISHAGPDRAWAEWVAWQLEEAGYLTELDCWDWGAGDNFILRMNQALERGRLLALFSAAYFDPKRFTTEEWSAVLAARGGLVAVRLDTAEAPPLLRSVLATDIHGLDERQARAALLQAVEGPRRPERSPGFPLSDATGRLTDRGRTHPRLPGTLPAVWNLPPRNPGFTGREPLLLGLREALTSNATVAVKAMHGRGGIGKTQLTIEYAYRSASDYDLAWWVNAEDPALVPDQLAELATRLGLAVPDDPTSVACDALIQELRSTDRWLLVFDNAEEPASLAPCLPGGAGHVLITSRNPHWSGLAATLEVDTFTPDESTALLRSRVAVLNEPEAAMLAATLENLPLALVQAAGVLLDGVTLGEYHELLRRQAAEVLGEGRPIGYPISLAAQIRLSAERVRAESRSAAALLEACALLAPDPFPLHACTQPTDRPGSDIAELLTSPLARQRALGLLSRSGLARLQGGAVQLHRLTQAVVRDQLGREQYTAAAGVADSLLSAAYPGEVKDPSTWPAWPALLPHLLAVAPEALSSERAKDAALGACWYLMSRGNGANVLDRLQELHREWTDLLGSDDVHVLKAANWLALAYFRTGSHTRARTLGQDTLERRRRVLGESHPDTLGSASNLTNWLAASGDESEAFALERDTFERARRAFGEDHPATLNSAANLTLRFAALGDLGSAAGLGRDALERRRRTLGEDHPDALTMARVVSEILAEVGDLREAADLARDTFDRQRRVLGSDHPATLRTAHSLAGHLAALGEHAAVLDLGRDTLERRRRVLGDDHPSTLLSLRLVERFEVPSGNTTEG</sequence>
<dbReference type="Pfam" id="PF13374">
    <property type="entry name" value="TPR_10"/>
    <property type="match status" value="1"/>
</dbReference>
<dbReference type="InterPro" id="IPR002182">
    <property type="entry name" value="NB-ARC"/>
</dbReference>
<dbReference type="STRING" id="235985.SAMN05414137_104421"/>
<feature type="region of interest" description="Disordered" evidence="1">
    <location>
        <begin position="132"/>
        <end position="165"/>
    </location>
</feature>
<dbReference type="GO" id="GO:0007165">
    <property type="term" value="P:signal transduction"/>
    <property type="evidence" value="ECO:0007669"/>
    <property type="project" value="InterPro"/>
</dbReference>
<dbReference type="Gene3D" id="1.25.40.10">
    <property type="entry name" value="Tetratricopeptide repeat domain"/>
    <property type="match status" value="2"/>
</dbReference>
<dbReference type="GO" id="GO:0043531">
    <property type="term" value="F:ADP binding"/>
    <property type="evidence" value="ECO:0007669"/>
    <property type="project" value="InterPro"/>
</dbReference>
<dbReference type="Pfam" id="PF00931">
    <property type="entry name" value="NB-ARC"/>
    <property type="match status" value="1"/>
</dbReference>
<evidence type="ECO:0000256" key="1">
    <source>
        <dbReference type="SAM" id="MobiDB-lite"/>
    </source>
</evidence>
<gene>
    <name evidence="4" type="ORF">SAMN05414137_104421</name>
</gene>